<evidence type="ECO:0000256" key="13">
    <source>
        <dbReference type="ARBA" id="ARBA00023134"/>
    </source>
</evidence>
<evidence type="ECO:0000256" key="3">
    <source>
        <dbReference type="ARBA" id="ARBA00001522"/>
    </source>
</evidence>
<comment type="pathway">
    <text evidence="5 14">Cofactor biosynthesis; adenosylcobalamin biosynthesis; adenosylcobalamin from cob(II)yrinate a,c-diamide: step 6/7.</text>
</comment>
<gene>
    <name evidence="15" type="primary">cobU</name>
    <name evidence="15" type="ORF">V3H18_09085</name>
</gene>
<evidence type="ECO:0000313" key="16">
    <source>
        <dbReference type="Proteomes" id="UP001350748"/>
    </source>
</evidence>
<keyword evidence="8 14" id="KW-0169">Cobalamin biosynthesis</keyword>
<comment type="catalytic activity">
    <reaction evidence="3">
        <text>adenosylcob(III)inamide + GTP = adenosylcob(III)inamide phosphate + GDP + H(+)</text>
        <dbReference type="Rhea" id="RHEA:15765"/>
        <dbReference type="ChEBI" id="CHEBI:2480"/>
        <dbReference type="ChEBI" id="CHEBI:15378"/>
        <dbReference type="ChEBI" id="CHEBI:37565"/>
        <dbReference type="ChEBI" id="CHEBI:58189"/>
        <dbReference type="ChEBI" id="CHEBI:58502"/>
        <dbReference type="EC" id="2.7.1.156"/>
    </reaction>
</comment>
<dbReference type="GO" id="GO:0043752">
    <property type="term" value="F:adenosylcobinamide kinase activity"/>
    <property type="evidence" value="ECO:0007669"/>
    <property type="project" value="UniProtKB-EC"/>
</dbReference>
<comment type="similarity">
    <text evidence="7 14">Belongs to the CobU/CobP family.</text>
</comment>
<keyword evidence="12 14" id="KW-0067">ATP-binding</keyword>
<evidence type="ECO:0000256" key="10">
    <source>
        <dbReference type="ARBA" id="ARBA00022741"/>
    </source>
</evidence>
<comment type="pathway">
    <text evidence="6 14">Cofactor biosynthesis; adenosylcobalamin biosynthesis; adenosylcobalamin from cob(II)yrinate a,c-diamide: step 5/7.</text>
</comment>
<dbReference type="CDD" id="cd00544">
    <property type="entry name" value="CobU"/>
    <property type="match status" value="1"/>
</dbReference>
<proteinExistence type="inferred from homology"/>
<reference evidence="15 16" key="1">
    <citation type="submission" date="2024-02" db="EMBL/GenBank/DDBJ databases">
        <authorList>
            <person name="Grouzdev D."/>
        </authorList>
    </citation>
    <scope>NUCLEOTIDE SEQUENCE [LARGE SCALE GENOMIC DNA]</scope>
    <source>
        <strain evidence="15 16">9N</strain>
    </source>
</reference>
<dbReference type="RefSeq" id="WP_332081708.1">
    <property type="nucleotide sequence ID" value="NZ_JAZHYN010000022.1"/>
</dbReference>
<dbReference type="Proteomes" id="UP001350748">
    <property type="component" value="Unassembled WGS sequence"/>
</dbReference>
<protein>
    <recommendedName>
        <fullName evidence="14">Bifunctional adenosylcobalamin biosynthesis protein</fullName>
        <ecNumber evidence="14">2.7.1.156</ecNumber>
        <ecNumber evidence="14">2.7.7.62</ecNumber>
    </recommendedName>
</protein>
<keyword evidence="15" id="KW-0548">Nucleotidyltransferase</keyword>
<dbReference type="PANTHER" id="PTHR34848">
    <property type="match status" value="1"/>
</dbReference>
<evidence type="ECO:0000256" key="7">
    <source>
        <dbReference type="ARBA" id="ARBA00007490"/>
    </source>
</evidence>
<evidence type="ECO:0000256" key="1">
    <source>
        <dbReference type="ARBA" id="ARBA00000312"/>
    </source>
</evidence>
<keyword evidence="9 14" id="KW-0808">Transferase</keyword>
<evidence type="ECO:0000256" key="9">
    <source>
        <dbReference type="ARBA" id="ARBA00022679"/>
    </source>
</evidence>
<evidence type="ECO:0000256" key="14">
    <source>
        <dbReference type="PIRNR" id="PIRNR006135"/>
    </source>
</evidence>
<comment type="catalytic activity">
    <reaction evidence="2 14">
        <text>adenosylcob(III)inamide phosphate + GTP + H(+) = adenosylcob(III)inamide-GDP + diphosphate</text>
        <dbReference type="Rhea" id="RHEA:22712"/>
        <dbReference type="ChEBI" id="CHEBI:15378"/>
        <dbReference type="ChEBI" id="CHEBI:33019"/>
        <dbReference type="ChEBI" id="CHEBI:37565"/>
        <dbReference type="ChEBI" id="CHEBI:58502"/>
        <dbReference type="ChEBI" id="CHEBI:60487"/>
        <dbReference type="EC" id="2.7.7.62"/>
    </reaction>
</comment>
<dbReference type="PIRSF" id="PIRSF006135">
    <property type="entry name" value="CobU"/>
    <property type="match status" value="1"/>
</dbReference>
<keyword evidence="11 14" id="KW-0418">Kinase</keyword>
<comment type="catalytic activity">
    <reaction evidence="1 14">
        <text>adenosylcob(III)inamide + ATP = adenosylcob(III)inamide phosphate + ADP + H(+)</text>
        <dbReference type="Rhea" id="RHEA:15769"/>
        <dbReference type="ChEBI" id="CHEBI:2480"/>
        <dbReference type="ChEBI" id="CHEBI:15378"/>
        <dbReference type="ChEBI" id="CHEBI:30616"/>
        <dbReference type="ChEBI" id="CHEBI:58502"/>
        <dbReference type="ChEBI" id="CHEBI:456216"/>
        <dbReference type="EC" id="2.7.1.156"/>
    </reaction>
</comment>
<keyword evidence="10 14" id="KW-0547">Nucleotide-binding</keyword>
<evidence type="ECO:0000256" key="11">
    <source>
        <dbReference type="ARBA" id="ARBA00022777"/>
    </source>
</evidence>
<evidence type="ECO:0000313" key="15">
    <source>
        <dbReference type="EMBL" id="MEF3366686.1"/>
    </source>
</evidence>
<dbReference type="PANTHER" id="PTHR34848:SF1">
    <property type="entry name" value="BIFUNCTIONAL ADENOSYLCOBALAMIN BIOSYNTHESIS PROTEIN COBU"/>
    <property type="match status" value="1"/>
</dbReference>
<sequence length="171" mass="18363">MSENPYLGLVLGGARSGKSAYAESLVMAHRPPWIYIATAQALDAEMRARIDAHKARRGPDWRTIEAPQELPEAIRAAPEDAPLLVDCLAIWLSNRMLSECDLGADRAALLAALRGRRAATVVVSPEVGLSVVPENALARAFRDAAGELHQAVAKISDHVAFVVAGYAMKVK</sequence>
<comment type="function">
    <text evidence="4 14">Catalyzes ATP-dependent phosphorylation of adenosylcobinamide and addition of GMP to adenosylcobinamide phosphate.</text>
</comment>
<evidence type="ECO:0000256" key="4">
    <source>
        <dbReference type="ARBA" id="ARBA00003889"/>
    </source>
</evidence>
<dbReference type="EC" id="2.7.1.156" evidence="14"/>
<organism evidence="15 16">
    <name type="scientific">Methylocystis borbori</name>
    <dbReference type="NCBI Taxonomy" id="3118750"/>
    <lineage>
        <taxon>Bacteria</taxon>
        <taxon>Pseudomonadati</taxon>
        <taxon>Pseudomonadota</taxon>
        <taxon>Alphaproteobacteria</taxon>
        <taxon>Hyphomicrobiales</taxon>
        <taxon>Methylocystaceae</taxon>
        <taxon>Methylocystis</taxon>
    </lineage>
</organism>
<dbReference type="InterPro" id="IPR003203">
    <property type="entry name" value="CobU/CobP"/>
</dbReference>
<dbReference type="NCBIfam" id="NF004469">
    <property type="entry name" value="PRK05800.1"/>
    <property type="match status" value="1"/>
</dbReference>
<comment type="caution">
    <text evidence="15">The sequence shown here is derived from an EMBL/GenBank/DDBJ whole genome shotgun (WGS) entry which is preliminary data.</text>
</comment>
<dbReference type="Gene3D" id="3.40.50.300">
    <property type="entry name" value="P-loop containing nucleotide triphosphate hydrolases"/>
    <property type="match status" value="1"/>
</dbReference>
<evidence type="ECO:0000256" key="12">
    <source>
        <dbReference type="ARBA" id="ARBA00022840"/>
    </source>
</evidence>
<accession>A0ABU7XJK5</accession>
<evidence type="ECO:0000256" key="2">
    <source>
        <dbReference type="ARBA" id="ARBA00000711"/>
    </source>
</evidence>
<dbReference type="InterPro" id="IPR027417">
    <property type="entry name" value="P-loop_NTPase"/>
</dbReference>
<dbReference type="EC" id="2.7.7.62" evidence="14"/>
<dbReference type="GO" id="GO:0008820">
    <property type="term" value="F:cobinamide phosphate guanylyltransferase activity"/>
    <property type="evidence" value="ECO:0007669"/>
    <property type="project" value="UniProtKB-EC"/>
</dbReference>
<evidence type="ECO:0000256" key="8">
    <source>
        <dbReference type="ARBA" id="ARBA00022573"/>
    </source>
</evidence>
<name>A0ABU7XJK5_9HYPH</name>
<dbReference type="SUPFAM" id="SSF52540">
    <property type="entry name" value="P-loop containing nucleoside triphosphate hydrolases"/>
    <property type="match status" value="1"/>
</dbReference>
<keyword evidence="13 14" id="KW-0342">GTP-binding</keyword>
<evidence type="ECO:0000256" key="6">
    <source>
        <dbReference type="ARBA" id="ARBA00005159"/>
    </source>
</evidence>
<dbReference type="EMBL" id="JAZHYN010000022">
    <property type="protein sequence ID" value="MEF3366686.1"/>
    <property type="molecule type" value="Genomic_DNA"/>
</dbReference>
<keyword evidence="16" id="KW-1185">Reference proteome</keyword>
<evidence type="ECO:0000256" key="5">
    <source>
        <dbReference type="ARBA" id="ARBA00004692"/>
    </source>
</evidence>
<dbReference type="Pfam" id="PF02283">
    <property type="entry name" value="CobU"/>
    <property type="match status" value="1"/>
</dbReference>